<keyword evidence="9 14" id="KW-0472">Membrane</keyword>
<evidence type="ECO:0000256" key="8">
    <source>
        <dbReference type="ARBA" id="ARBA00023065"/>
    </source>
</evidence>
<dbReference type="SUPFAM" id="SSF51344">
    <property type="entry name" value="Epsilon subunit of F1F0-ATP synthase N-terminal domain"/>
    <property type="match status" value="1"/>
</dbReference>
<dbReference type="NCBIfam" id="NF009980">
    <property type="entry name" value="PRK13446.1"/>
    <property type="match status" value="1"/>
</dbReference>
<comment type="subunit">
    <text evidence="14 15">F-type ATPases have 2 components, CF(1) - the catalytic core - and CF(0) - the membrane proton channel. CF(1) has five subunits: alpha(3), beta(3), gamma(1), delta(1), epsilon(1). CF(0) has three main subunits: a, b and c.</text>
</comment>
<dbReference type="GO" id="GO:0046933">
    <property type="term" value="F:proton-transporting ATP synthase activity, rotational mechanism"/>
    <property type="evidence" value="ECO:0007669"/>
    <property type="project" value="UniProtKB-UniRule"/>
</dbReference>
<keyword evidence="16" id="KW-0175">Coiled coil</keyword>
<evidence type="ECO:0000259" key="17">
    <source>
        <dbReference type="Pfam" id="PF00401"/>
    </source>
</evidence>
<keyword evidence="6 14" id="KW-1003">Cell membrane</keyword>
<dbReference type="NCBIfam" id="TIGR01216">
    <property type="entry name" value="ATP_synt_epsi"/>
    <property type="match status" value="1"/>
</dbReference>
<dbReference type="SUPFAM" id="SSF46604">
    <property type="entry name" value="Epsilon subunit of F1F0-ATP synthase C-terminal domain"/>
    <property type="match status" value="1"/>
</dbReference>
<evidence type="ECO:0000313" key="19">
    <source>
        <dbReference type="EMBL" id="MBB6732990.1"/>
    </source>
</evidence>
<feature type="domain" description="ATP synthase F1 complex delta/epsilon subunit N-terminal" evidence="18">
    <location>
        <begin position="4"/>
        <end position="82"/>
    </location>
</feature>
<accession>A0A7X0SQE3</accession>
<keyword evidence="8 14" id="KW-0406">Ion transport</keyword>
<dbReference type="GO" id="GO:0005886">
    <property type="term" value="C:plasma membrane"/>
    <property type="evidence" value="ECO:0007669"/>
    <property type="project" value="UniProtKB-SubCell"/>
</dbReference>
<sequence length="132" mass="14646">MSTLRLEIVTPERKVYEQDVNMVVVHGVGGQLGILPHHVPLVTPLKIAPVKAKKDNSEEFIAVHGGFMEVRKDKVVILAETAELGADIDVARAQQAKDRAEHRLSSKQDEIDHKRAELALQRAVTRIQTSGR</sequence>
<dbReference type="Proteomes" id="UP000564644">
    <property type="component" value="Unassembled WGS sequence"/>
</dbReference>
<evidence type="ECO:0000256" key="1">
    <source>
        <dbReference type="ARBA" id="ARBA00003543"/>
    </source>
</evidence>
<evidence type="ECO:0000256" key="3">
    <source>
        <dbReference type="ARBA" id="ARBA00005712"/>
    </source>
</evidence>
<name>A0A7X0SQE3_9BACL</name>
<dbReference type="InterPro" id="IPR036771">
    <property type="entry name" value="ATPsynth_dsu/esu_N"/>
</dbReference>
<dbReference type="NCBIfam" id="NF001846">
    <property type="entry name" value="PRK00571.1-3"/>
    <property type="match status" value="1"/>
</dbReference>
<dbReference type="HAMAP" id="MF_00530">
    <property type="entry name" value="ATP_synth_epsil_bac"/>
    <property type="match status" value="1"/>
</dbReference>
<evidence type="ECO:0000256" key="16">
    <source>
        <dbReference type="SAM" id="Coils"/>
    </source>
</evidence>
<keyword evidence="10 14" id="KW-0139">CF(1)</keyword>
<feature type="coiled-coil region" evidence="16">
    <location>
        <begin position="90"/>
        <end position="117"/>
    </location>
</feature>
<comment type="similarity">
    <text evidence="3 14 15">Belongs to the ATPase epsilon chain family.</text>
</comment>
<proteinExistence type="inferred from homology"/>
<comment type="subcellular location">
    <subcellularLocation>
        <location evidence="2 14">Cell membrane</location>
        <topology evidence="2 14">Peripheral membrane protein</topology>
    </subcellularLocation>
</comment>
<reference evidence="19 20" key="1">
    <citation type="submission" date="2020-08" db="EMBL/GenBank/DDBJ databases">
        <title>Cohnella phylogeny.</title>
        <authorList>
            <person name="Dunlap C."/>
        </authorList>
    </citation>
    <scope>NUCLEOTIDE SEQUENCE [LARGE SCALE GENOMIC DNA]</scope>
    <source>
        <strain evidence="19 20">CBP 2801</strain>
    </source>
</reference>
<dbReference type="InterPro" id="IPR001469">
    <property type="entry name" value="ATP_synth_F1_dsu/esu"/>
</dbReference>
<evidence type="ECO:0000256" key="7">
    <source>
        <dbReference type="ARBA" id="ARBA00022781"/>
    </source>
</evidence>
<dbReference type="EMBL" id="JACJVO010000024">
    <property type="protein sequence ID" value="MBB6732990.1"/>
    <property type="molecule type" value="Genomic_DNA"/>
</dbReference>
<dbReference type="FunFam" id="1.20.5.440:FF:000001">
    <property type="entry name" value="ATP synthase epsilon chain"/>
    <property type="match status" value="1"/>
</dbReference>
<evidence type="ECO:0000256" key="15">
    <source>
        <dbReference type="RuleBase" id="RU003656"/>
    </source>
</evidence>
<dbReference type="InterPro" id="IPR020547">
    <property type="entry name" value="ATP_synth_F1_esu_C"/>
</dbReference>
<evidence type="ECO:0000256" key="4">
    <source>
        <dbReference type="ARBA" id="ARBA00014480"/>
    </source>
</evidence>
<dbReference type="Pfam" id="PF02823">
    <property type="entry name" value="ATP-synt_DE_N"/>
    <property type="match status" value="1"/>
</dbReference>
<dbReference type="CDD" id="cd12152">
    <property type="entry name" value="F1-ATPase_delta"/>
    <property type="match status" value="1"/>
</dbReference>
<dbReference type="PANTHER" id="PTHR13822">
    <property type="entry name" value="ATP SYNTHASE DELTA/EPSILON CHAIN"/>
    <property type="match status" value="1"/>
</dbReference>
<evidence type="ECO:0000256" key="12">
    <source>
        <dbReference type="ARBA" id="ARBA00030215"/>
    </source>
</evidence>
<evidence type="ECO:0000256" key="9">
    <source>
        <dbReference type="ARBA" id="ARBA00023136"/>
    </source>
</evidence>
<organism evidence="19 20">
    <name type="scientific">Cohnella zeiphila</name>
    <dbReference type="NCBI Taxonomy" id="2761120"/>
    <lineage>
        <taxon>Bacteria</taxon>
        <taxon>Bacillati</taxon>
        <taxon>Bacillota</taxon>
        <taxon>Bacilli</taxon>
        <taxon>Bacillales</taxon>
        <taxon>Paenibacillaceae</taxon>
        <taxon>Cohnella</taxon>
    </lineage>
</organism>
<keyword evidence="5 14" id="KW-0813">Transport</keyword>
<evidence type="ECO:0000313" key="20">
    <source>
        <dbReference type="Proteomes" id="UP000564644"/>
    </source>
</evidence>
<gene>
    <name evidence="14" type="primary">atpC</name>
    <name evidence="19" type="ORF">H7C18_18910</name>
</gene>
<feature type="domain" description="ATP synthase epsilon subunit C-terminal" evidence="17">
    <location>
        <begin position="87"/>
        <end position="131"/>
    </location>
</feature>
<evidence type="ECO:0000256" key="2">
    <source>
        <dbReference type="ARBA" id="ARBA00004202"/>
    </source>
</evidence>
<keyword evidence="20" id="KW-1185">Reference proteome</keyword>
<dbReference type="GO" id="GO:0045259">
    <property type="term" value="C:proton-transporting ATP synthase complex"/>
    <property type="evidence" value="ECO:0007669"/>
    <property type="project" value="UniProtKB-KW"/>
</dbReference>
<dbReference type="GO" id="GO:0005524">
    <property type="term" value="F:ATP binding"/>
    <property type="evidence" value="ECO:0007669"/>
    <property type="project" value="UniProtKB-UniRule"/>
</dbReference>
<dbReference type="AlphaFoldDB" id="A0A7X0SQE3"/>
<dbReference type="InterPro" id="IPR020546">
    <property type="entry name" value="ATP_synth_F1_dsu/esu_N"/>
</dbReference>
<evidence type="ECO:0000256" key="10">
    <source>
        <dbReference type="ARBA" id="ARBA00023196"/>
    </source>
</evidence>
<evidence type="ECO:0000256" key="14">
    <source>
        <dbReference type="HAMAP-Rule" id="MF_00530"/>
    </source>
</evidence>
<protein>
    <recommendedName>
        <fullName evidence="4 14">ATP synthase epsilon chain</fullName>
    </recommendedName>
    <alternativeName>
        <fullName evidence="13 14">ATP synthase F1 sector epsilon subunit</fullName>
    </alternativeName>
    <alternativeName>
        <fullName evidence="12 14">F-ATPase epsilon subunit</fullName>
    </alternativeName>
</protein>
<comment type="caution">
    <text evidence="19">The sequence shown here is derived from an EMBL/GenBank/DDBJ whole genome shotgun (WGS) entry which is preliminary data.</text>
</comment>
<dbReference type="RefSeq" id="WP_185130657.1">
    <property type="nucleotide sequence ID" value="NZ_JACJVO010000024.1"/>
</dbReference>
<evidence type="ECO:0000259" key="18">
    <source>
        <dbReference type="Pfam" id="PF02823"/>
    </source>
</evidence>
<dbReference type="Gene3D" id="1.20.5.440">
    <property type="entry name" value="ATP synthase delta/epsilon subunit, C-terminal domain"/>
    <property type="match status" value="1"/>
</dbReference>
<dbReference type="Pfam" id="PF00401">
    <property type="entry name" value="ATP-synt_DE"/>
    <property type="match status" value="1"/>
</dbReference>
<comment type="function">
    <text evidence="1 14">Produces ATP from ADP in the presence of a proton gradient across the membrane.</text>
</comment>
<evidence type="ECO:0000256" key="11">
    <source>
        <dbReference type="ARBA" id="ARBA00023310"/>
    </source>
</evidence>
<evidence type="ECO:0000256" key="13">
    <source>
        <dbReference type="ARBA" id="ARBA00031795"/>
    </source>
</evidence>
<dbReference type="FunFam" id="2.60.15.10:FF:000001">
    <property type="entry name" value="ATP synthase epsilon chain"/>
    <property type="match status" value="1"/>
</dbReference>
<keyword evidence="7 14" id="KW-0375">Hydrogen ion transport</keyword>
<keyword evidence="11 14" id="KW-0066">ATP synthesis</keyword>
<evidence type="ECO:0000256" key="6">
    <source>
        <dbReference type="ARBA" id="ARBA00022475"/>
    </source>
</evidence>
<dbReference type="InterPro" id="IPR036794">
    <property type="entry name" value="ATP_F1_dsu/esu_C_sf"/>
</dbReference>
<evidence type="ECO:0000256" key="5">
    <source>
        <dbReference type="ARBA" id="ARBA00022448"/>
    </source>
</evidence>
<dbReference type="PANTHER" id="PTHR13822:SF10">
    <property type="entry name" value="ATP SYNTHASE EPSILON CHAIN, CHLOROPLASTIC"/>
    <property type="match status" value="1"/>
</dbReference>
<dbReference type="Gene3D" id="2.60.15.10">
    <property type="entry name" value="F0F1 ATP synthase delta/epsilon subunit, N-terminal"/>
    <property type="match status" value="1"/>
</dbReference>